<organism evidence="2 3">
    <name type="scientific">Rhodotorula diobovata</name>
    <dbReference type="NCBI Taxonomy" id="5288"/>
    <lineage>
        <taxon>Eukaryota</taxon>
        <taxon>Fungi</taxon>
        <taxon>Dikarya</taxon>
        <taxon>Basidiomycota</taxon>
        <taxon>Pucciniomycotina</taxon>
        <taxon>Microbotryomycetes</taxon>
        <taxon>Sporidiobolales</taxon>
        <taxon>Sporidiobolaceae</taxon>
        <taxon>Rhodotorula</taxon>
    </lineage>
</organism>
<name>A0A5C5FZ80_9BASI</name>
<evidence type="ECO:0000256" key="1">
    <source>
        <dbReference type="SAM" id="MobiDB-lite"/>
    </source>
</evidence>
<feature type="compositionally biased region" description="Polar residues" evidence="1">
    <location>
        <begin position="339"/>
        <end position="353"/>
    </location>
</feature>
<evidence type="ECO:0000313" key="2">
    <source>
        <dbReference type="EMBL" id="TNY22143.1"/>
    </source>
</evidence>
<feature type="region of interest" description="Disordered" evidence="1">
    <location>
        <begin position="304"/>
        <end position="368"/>
    </location>
</feature>
<evidence type="ECO:0000313" key="3">
    <source>
        <dbReference type="Proteomes" id="UP000311382"/>
    </source>
</evidence>
<comment type="caution">
    <text evidence="2">The sequence shown here is derived from an EMBL/GenBank/DDBJ whole genome shotgun (WGS) entry which is preliminary data.</text>
</comment>
<dbReference type="EMBL" id="SOZI01000030">
    <property type="protein sequence ID" value="TNY22143.1"/>
    <property type="molecule type" value="Genomic_DNA"/>
</dbReference>
<proteinExistence type="predicted"/>
<keyword evidence="3" id="KW-1185">Reference proteome</keyword>
<sequence>MASTQSCSVLDLANASAVLAHFMTQASHEHHKLRQLEWQRDRIDRRGEQAVESGSEGDSSDYDDGSNEVLPMLDYGLAGLPAVGLWVVELQASGKTHELAMSAEVSTAHLKIPVVPIAPARRKISKGAFHFDRVFQVDAPGRFSVRLWPILVPRAASNSSKVARCEHWYKGMPVLTAPYLLVRGVVAISDAHDKRQQQWDNPRVVAACNDVFAWELLGLVLLSQLCEAHAEDRPDFLGTEDAWLAWIARAENRDTYRHARHAFARTLQADVGVLQQVRLTLSHPLEVDKALLWLTERFKRDVRSRHSSPFPSSVYRGPAHLPIPADPCSPGRTPRRSTLPDSGAQSSSLSTDPCSPVAQPPASSHSLSHLTHYATGGRASSLGQASSRYFPQDRRFASARGF</sequence>
<dbReference type="Proteomes" id="UP000311382">
    <property type="component" value="Unassembled WGS sequence"/>
</dbReference>
<protein>
    <submittedName>
        <fullName evidence="2">Uncharacterized protein</fullName>
    </submittedName>
</protein>
<reference evidence="2 3" key="1">
    <citation type="submission" date="2019-03" db="EMBL/GenBank/DDBJ databases">
        <title>Rhodosporidium diobovatum UCD-FST 08-225 genome sequencing, assembly, and annotation.</title>
        <authorList>
            <person name="Fakankun I.U."/>
            <person name="Fristensky B."/>
            <person name="Levin D.B."/>
        </authorList>
    </citation>
    <scope>NUCLEOTIDE SEQUENCE [LARGE SCALE GENOMIC DNA]</scope>
    <source>
        <strain evidence="2 3">UCD-FST 08-225</strain>
    </source>
</reference>
<dbReference type="AlphaFoldDB" id="A0A5C5FZ80"/>
<accession>A0A5C5FZ80</accession>
<gene>
    <name evidence="2" type="ORF">DMC30DRAFT_168954</name>
</gene>